<keyword evidence="3" id="KW-0645">Protease</keyword>
<evidence type="ECO:0000259" key="11">
    <source>
        <dbReference type="Pfam" id="PF05193"/>
    </source>
</evidence>
<evidence type="ECO:0000256" key="1">
    <source>
        <dbReference type="ARBA" id="ARBA00001947"/>
    </source>
</evidence>
<feature type="domain" description="Peptidase M16 N-terminal" evidence="10">
    <location>
        <begin position="74"/>
        <end position="193"/>
    </location>
</feature>
<dbReference type="InterPro" id="IPR001431">
    <property type="entry name" value="Pept_M16_Zn_BS"/>
</dbReference>
<keyword evidence="7" id="KW-0482">Metalloprotease</keyword>
<accession>A0A918QGB0</accession>
<dbReference type="InterPro" id="IPR007863">
    <property type="entry name" value="Peptidase_M16_C"/>
</dbReference>
<evidence type="ECO:0000256" key="5">
    <source>
        <dbReference type="ARBA" id="ARBA00022801"/>
    </source>
</evidence>
<feature type="chain" id="PRO_5037425249" evidence="9">
    <location>
        <begin position="34"/>
        <end position="962"/>
    </location>
</feature>
<dbReference type="GO" id="GO:0004222">
    <property type="term" value="F:metalloendopeptidase activity"/>
    <property type="evidence" value="ECO:0007669"/>
    <property type="project" value="InterPro"/>
</dbReference>
<dbReference type="GO" id="GO:0046872">
    <property type="term" value="F:metal ion binding"/>
    <property type="evidence" value="ECO:0007669"/>
    <property type="project" value="UniProtKB-KW"/>
</dbReference>
<keyword evidence="5" id="KW-0378">Hydrolase</keyword>
<dbReference type="PROSITE" id="PS00143">
    <property type="entry name" value="INSULINASE"/>
    <property type="match status" value="1"/>
</dbReference>
<comment type="cofactor">
    <cofactor evidence="1">
        <name>Zn(2+)</name>
        <dbReference type="ChEBI" id="CHEBI:29105"/>
    </cofactor>
</comment>
<organism evidence="12 13">
    <name type="scientific">Asticcacaulis endophyticus</name>
    <dbReference type="NCBI Taxonomy" id="1395890"/>
    <lineage>
        <taxon>Bacteria</taxon>
        <taxon>Pseudomonadati</taxon>
        <taxon>Pseudomonadota</taxon>
        <taxon>Alphaproteobacteria</taxon>
        <taxon>Caulobacterales</taxon>
        <taxon>Caulobacteraceae</taxon>
        <taxon>Asticcacaulis</taxon>
    </lineage>
</organism>
<dbReference type="Proteomes" id="UP000662572">
    <property type="component" value="Unassembled WGS sequence"/>
</dbReference>
<feature type="signal peptide" evidence="9">
    <location>
        <begin position="1"/>
        <end position="33"/>
    </location>
</feature>
<evidence type="ECO:0000256" key="3">
    <source>
        <dbReference type="ARBA" id="ARBA00022670"/>
    </source>
</evidence>
<reference evidence="12" key="1">
    <citation type="journal article" date="2014" name="Int. J. Syst. Evol. Microbiol.">
        <title>Complete genome sequence of Corynebacterium casei LMG S-19264T (=DSM 44701T), isolated from a smear-ripened cheese.</title>
        <authorList>
            <consortium name="US DOE Joint Genome Institute (JGI-PGF)"/>
            <person name="Walter F."/>
            <person name="Albersmeier A."/>
            <person name="Kalinowski J."/>
            <person name="Ruckert C."/>
        </authorList>
    </citation>
    <scope>NUCLEOTIDE SEQUENCE</scope>
    <source>
        <strain evidence="12">KCTC 32296</strain>
    </source>
</reference>
<reference evidence="12" key="2">
    <citation type="submission" date="2020-09" db="EMBL/GenBank/DDBJ databases">
        <authorList>
            <person name="Sun Q."/>
            <person name="Kim S."/>
        </authorList>
    </citation>
    <scope>NUCLEOTIDE SEQUENCE</scope>
    <source>
        <strain evidence="12">KCTC 32296</strain>
    </source>
</reference>
<evidence type="ECO:0000256" key="9">
    <source>
        <dbReference type="SAM" id="SignalP"/>
    </source>
</evidence>
<protein>
    <submittedName>
        <fullName evidence="12">Peptidase M16</fullName>
    </submittedName>
</protein>
<dbReference type="InterPro" id="IPR011249">
    <property type="entry name" value="Metalloenz_LuxS/M16"/>
</dbReference>
<gene>
    <name evidence="12" type="ORF">GCM10011273_33310</name>
</gene>
<evidence type="ECO:0000256" key="6">
    <source>
        <dbReference type="ARBA" id="ARBA00022833"/>
    </source>
</evidence>
<sequence>MKATLMLLRKTRGIFVFSLAVAMSTTALTTALAPVAVQAQAVKANPPVAFAQTKSDLTPDPAARFGKLPNGMTYVIYKNATPPGTAAVRLRFDAGSLMETDAQQGLAHFLEHMAFNGSKNVPEGEMVKILERHGLKFGPDTNAYTSFDETVYMLDLPKVDPEIVDTALMLMRETASNLLLDPKAIEAERGVIFGEERARASPGMRAYIAYAKAAFAGQPYPERLPIGQVEVIKTAPAQAFVDFYNDFYRPEYATLVIVGDINPDEIEAKIKAKFGDWQGKPQTKNALTNFGTYAKKGQRVHAYAEPGLPDSLSVSWFKPFDGSVETEASDYDDTLDNIIGAIVNLRLERQSKAPETQFAAASFGNGSVNKTAETYSLSISPKPGQDKAALEQALMTLRQFQAYGVSQTELDRVLTEFATGLDAAAKGEKTRNTGAIAGQIIGTLGDNEVLTSPTQNLAFFNKIKSRLTLEAINARIKALDLGDGPLIARQGSDAAKFDQAAIQATYQTLMAQAVVEPLAIDKKPWPYEQFGTPSKVIKTETLADLGVTQVTYANGLKVNIKPTTFKDNEVLVTIRFAGGLQTIAPGASAPIFEASSAGVFEGGLGKLEAEEIKETLAGKIYGLSYNIGEDSATLSGGTTKDDLTTQMQVLMAFTSDTAFRADAFERLKAFVPNYYTQLQSSPNSVFSVKAPRVIRSGDDRFGIPTQDEFLKTSNDEVKAFTQTLLMKSPVEITFVGSITVEEALKQIDATFATLAPRKPLPVAPKGNVVKFPTTNLHQVFTHKGREDQNLSYIAFPTTDFFASTQTARGLELLSEVMTLRLIEEIREKQGASYGSSASSIASNNFKGFGYIGASATVKPDQDEVFYTSVMAIVDDLKTKGVTEDELLRARKPVLDKYEVTLKTNGFWAGVLPGSSTDPRKLEAVRTRKAELEKVTAADLQKLAQTYLVKEKALRLQAKPEAK</sequence>
<keyword evidence="4" id="KW-0479">Metal-binding</keyword>
<comment type="caution">
    <text evidence="12">The sequence shown here is derived from an EMBL/GenBank/DDBJ whole genome shotgun (WGS) entry which is preliminary data.</text>
</comment>
<evidence type="ECO:0000256" key="4">
    <source>
        <dbReference type="ARBA" id="ARBA00022723"/>
    </source>
</evidence>
<dbReference type="PANTHER" id="PTHR43690">
    <property type="entry name" value="NARDILYSIN"/>
    <property type="match status" value="1"/>
</dbReference>
<proteinExistence type="inferred from homology"/>
<dbReference type="InterPro" id="IPR011765">
    <property type="entry name" value="Pept_M16_N"/>
</dbReference>
<evidence type="ECO:0000313" key="12">
    <source>
        <dbReference type="EMBL" id="GGZ43800.1"/>
    </source>
</evidence>
<dbReference type="InterPro" id="IPR050626">
    <property type="entry name" value="Peptidase_M16"/>
</dbReference>
<dbReference type="Pfam" id="PF00675">
    <property type="entry name" value="Peptidase_M16"/>
    <property type="match status" value="1"/>
</dbReference>
<dbReference type="GO" id="GO:0006508">
    <property type="term" value="P:proteolysis"/>
    <property type="evidence" value="ECO:0007669"/>
    <property type="project" value="UniProtKB-KW"/>
</dbReference>
<comment type="similarity">
    <text evidence="2 8">Belongs to the peptidase M16 family.</text>
</comment>
<dbReference type="Pfam" id="PF05193">
    <property type="entry name" value="Peptidase_M16_C"/>
    <property type="match status" value="2"/>
</dbReference>
<feature type="domain" description="Peptidase M16 C-terminal" evidence="11">
    <location>
        <begin position="714"/>
        <end position="891"/>
    </location>
</feature>
<keyword evidence="13" id="KW-1185">Reference proteome</keyword>
<dbReference type="AlphaFoldDB" id="A0A918QGB0"/>
<keyword evidence="9" id="KW-0732">Signal</keyword>
<evidence type="ECO:0000313" key="13">
    <source>
        <dbReference type="Proteomes" id="UP000662572"/>
    </source>
</evidence>
<evidence type="ECO:0000256" key="2">
    <source>
        <dbReference type="ARBA" id="ARBA00007261"/>
    </source>
</evidence>
<dbReference type="Gene3D" id="3.30.830.10">
    <property type="entry name" value="Metalloenzyme, LuxS/M16 peptidase-like"/>
    <property type="match status" value="4"/>
</dbReference>
<evidence type="ECO:0000259" key="10">
    <source>
        <dbReference type="Pfam" id="PF00675"/>
    </source>
</evidence>
<dbReference type="PANTHER" id="PTHR43690:SF17">
    <property type="entry name" value="PROTEIN YHJJ"/>
    <property type="match status" value="1"/>
</dbReference>
<dbReference type="EMBL" id="BMZB01000006">
    <property type="protein sequence ID" value="GGZ43800.1"/>
    <property type="molecule type" value="Genomic_DNA"/>
</dbReference>
<name>A0A918QGB0_9CAUL</name>
<feature type="domain" description="Peptidase M16 C-terminal" evidence="11">
    <location>
        <begin position="237"/>
        <end position="415"/>
    </location>
</feature>
<keyword evidence="6" id="KW-0862">Zinc</keyword>
<evidence type="ECO:0000256" key="7">
    <source>
        <dbReference type="ARBA" id="ARBA00023049"/>
    </source>
</evidence>
<dbReference type="SUPFAM" id="SSF63411">
    <property type="entry name" value="LuxS/MPP-like metallohydrolase"/>
    <property type="match status" value="3"/>
</dbReference>
<evidence type="ECO:0000256" key="8">
    <source>
        <dbReference type="RuleBase" id="RU004447"/>
    </source>
</evidence>